<organism evidence="3 4">
    <name type="scientific">Sphaerobolus stellatus (strain SS14)</name>
    <dbReference type="NCBI Taxonomy" id="990650"/>
    <lineage>
        <taxon>Eukaryota</taxon>
        <taxon>Fungi</taxon>
        <taxon>Dikarya</taxon>
        <taxon>Basidiomycota</taxon>
        <taxon>Agaricomycotina</taxon>
        <taxon>Agaricomycetes</taxon>
        <taxon>Phallomycetidae</taxon>
        <taxon>Geastrales</taxon>
        <taxon>Sphaerobolaceae</taxon>
        <taxon>Sphaerobolus</taxon>
    </lineage>
</organism>
<dbReference type="OrthoDB" id="3261136at2759"/>
<feature type="domain" description="Endonuclease/exonuclease/phosphatase" evidence="2">
    <location>
        <begin position="14"/>
        <end position="139"/>
    </location>
</feature>
<evidence type="ECO:0000259" key="2">
    <source>
        <dbReference type="Pfam" id="PF14529"/>
    </source>
</evidence>
<dbReference type="EMBL" id="KN837398">
    <property type="protein sequence ID" value="KIJ25792.1"/>
    <property type="molecule type" value="Genomic_DNA"/>
</dbReference>
<accession>A0A0C9U9N3</accession>
<name>A0A0C9U9N3_SPHS4</name>
<dbReference type="InterPro" id="IPR036691">
    <property type="entry name" value="Endo/exonu/phosph_ase_sf"/>
</dbReference>
<evidence type="ECO:0000256" key="1">
    <source>
        <dbReference type="SAM" id="MobiDB-lite"/>
    </source>
</evidence>
<dbReference type="Proteomes" id="UP000054279">
    <property type="component" value="Unassembled WGS sequence"/>
</dbReference>
<evidence type="ECO:0000313" key="4">
    <source>
        <dbReference type="Proteomes" id="UP000054279"/>
    </source>
</evidence>
<keyword evidence="4" id="KW-1185">Reference proteome</keyword>
<dbReference type="InterPro" id="IPR005135">
    <property type="entry name" value="Endo/exonuclease/phosphatase"/>
</dbReference>
<gene>
    <name evidence="3" type="ORF">M422DRAFT_273201</name>
</gene>
<dbReference type="HOGENOM" id="CLU_1327133_0_0_1"/>
<dbReference type="GO" id="GO:0003824">
    <property type="term" value="F:catalytic activity"/>
    <property type="evidence" value="ECO:0007669"/>
    <property type="project" value="InterPro"/>
</dbReference>
<reference evidence="3 4" key="1">
    <citation type="submission" date="2014-06" db="EMBL/GenBank/DDBJ databases">
        <title>Evolutionary Origins and Diversification of the Mycorrhizal Mutualists.</title>
        <authorList>
            <consortium name="DOE Joint Genome Institute"/>
            <consortium name="Mycorrhizal Genomics Consortium"/>
            <person name="Kohler A."/>
            <person name="Kuo A."/>
            <person name="Nagy L.G."/>
            <person name="Floudas D."/>
            <person name="Copeland A."/>
            <person name="Barry K.W."/>
            <person name="Cichocki N."/>
            <person name="Veneault-Fourrey C."/>
            <person name="LaButti K."/>
            <person name="Lindquist E.A."/>
            <person name="Lipzen A."/>
            <person name="Lundell T."/>
            <person name="Morin E."/>
            <person name="Murat C."/>
            <person name="Riley R."/>
            <person name="Ohm R."/>
            <person name="Sun H."/>
            <person name="Tunlid A."/>
            <person name="Henrissat B."/>
            <person name="Grigoriev I.V."/>
            <person name="Hibbett D.S."/>
            <person name="Martin F."/>
        </authorList>
    </citation>
    <scope>NUCLEOTIDE SEQUENCE [LARGE SCALE GENOMIC DNA]</scope>
    <source>
        <strain evidence="3 4">SS14</strain>
    </source>
</reference>
<evidence type="ECO:0000313" key="3">
    <source>
        <dbReference type="EMBL" id="KIJ25792.1"/>
    </source>
</evidence>
<protein>
    <recommendedName>
        <fullName evidence="2">Endonuclease/exonuclease/phosphatase domain-containing protein</fullName>
    </recommendedName>
</protein>
<sequence length="207" mass="23055">MISAVSICFSGGCINIFNLYNPPDSNAALTALHSWLSTHPPLDTTSMLWCGDFNKHNPMWTSSKYLDCCQRSDSEHLLELIASHNMVLTILPATPTYQSDAHQTWSTLDLIFSQSTIQDHILSCDISLSDHLPSSDHLPVHTILDVTTHRAKRLPPRNFRNVEWAKFGSSLQTQLDLLLPDARGSQADPSSSPLPDARTPSIYMLDQ</sequence>
<feature type="region of interest" description="Disordered" evidence="1">
    <location>
        <begin position="182"/>
        <end position="207"/>
    </location>
</feature>
<dbReference type="AlphaFoldDB" id="A0A0C9U9N3"/>
<dbReference type="SUPFAM" id="SSF56219">
    <property type="entry name" value="DNase I-like"/>
    <property type="match status" value="1"/>
</dbReference>
<proteinExistence type="predicted"/>
<dbReference type="Pfam" id="PF14529">
    <property type="entry name" value="Exo_endo_phos_2"/>
    <property type="match status" value="1"/>
</dbReference>
<dbReference type="Gene3D" id="3.60.10.10">
    <property type="entry name" value="Endonuclease/exonuclease/phosphatase"/>
    <property type="match status" value="1"/>
</dbReference>